<name>A0ABS4ILF4_9BACI</name>
<feature type="domain" description="Putative sugar diacid recognition" evidence="2">
    <location>
        <begin position="4"/>
        <end position="136"/>
    </location>
</feature>
<dbReference type="Pfam" id="PF05651">
    <property type="entry name" value="Diacid_rec"/>
    <property type="match status" value="1"/>
</dbReference>
<keyword evidence="6" id="KW-1185">Reference proteome</keyword>
<dbReference type="Pfam" id="PF13556">
    <property type="entry name" value="HTH_30"/>
    <property type="match status" value="1"/>
</dbReference>
<feature type="domain" description="CdaR GGDEF-like" evidence="4">
    <location>
        <begin position="145"/>
        <end position="258"/>
    </location>
</feature>
<sequence>MKVLTKKIANAIVEETSIRLHRNVNIMNTEGIIIATRDTFRIGSFHEGALEVLKSGETRIISADKESWGGTQPGVNLPINFQEEIIGVIGVTGDPAEMGDIGELVKMTTELMIRQEFVVSQMEWKQRTKEMIIEQLMKREPSFNDIDRGLSLLRINFEQPFTTMVIQITERTITNQKLIRKLEETIGDENGIVAFINVNRLIIATSGLEKKEIRRKIESVYALLKKQNVVFRIAYSLPFYKLEEFSQAYLDCDITLKISKHEKEVISFAEIEAKALIYQVDDDITERFSYRVLVNLDENKASTLEAFFVNDLNIQKAADDLYVHRNTFIYRLHKIIEETGYDPRKFRDALILQVALWIWRKGKG</sequence>
<accession>A0ABS4ILF4</accession>
<dbReference type="InterPro" id="IPR051448">
    <property type="entry name" value="CdaR-like_regulators"/>
</dbReference>
<dbReference type="PANTHER" id="PTHR33744:SF15">
    <property type="entry name" value="CARBOHYDRATE DIACID REGULATOR"/>
    <property type="match status" value="1"/>
</dbReference>
<organism evidence="5 6">
    <name type="scientific">Virgibacillus natechei</name>
    <dbReference type="NCBI Taxonomy" id="1216297"/>
    <lineage>
        <taxon>Bacteria</taxon>
        <taxon>Bacillati</taxon>
        <taxon>Bacillota</taxon>
        <taxon>Bacilli</taxon>
        <taxon>Bacillales</taxon>
        <taxon>Bacillaceae</taxon>
        <taxon>Virgibacillus</taxon>
    </lineage>
</organism>
<dbReference type="InterPro" id="IPR025736">
    <property type="entry name" value="PucR_C-HTH_dom"/>
</dbReference>
<evidence type="ECO:0000256" key="1">
    <source>
        <dbReference type="ARBA" id="ARBA00006754"/>
    </source>
</evidence>
<proteinExistence type="inferred from homology"/>
<evidence type="ECO:0000259" key="3">
    <source>
        <dbReference type="Pfam" id="PF13556"/>
    </source>
</evidence>
<evidence type="ECO:0000313" key="6">
    <source>
        <dbReference type="Proteomes" id="UP001519345"/>
    </source>
</evidence>
<dbReference type="Pfam" id="PF17853">
    <property type="entry name" value="GGDEF_2"/>
    <property type="match status" value="1"/>
</dbReference>
<evidence type="ECO:0000259" key="4">
    <source>
        <dbReference type="Pfam" id="PF17853"/>
    </source>
</evidence>
<dbReference type="PANTHER" id="PTHR33744">
    <property type="entry name" value="CARBOHYDRATE DIACID REGULATOR"/>
    <property type="match status" value="1"/>
</dbReference>
<feature type="domain" description="PucR C-terminal helix-turn-helix" evidence="3">
    <location>
        <begin position="303"/>
        <end position="357"/>
    </location>
</feature>
<dbReference type="InterPro" id="IPR041522">
    <property type="entry name" value="CdaR_GGDEF"/>
</dbReference>
<dbReference type="InterPro" id="IPR008599">
    <property type="entry name" value="Diacid_rec"/>
</dbReference>
<protein>
    <submittedName>
        <fullName evidence="5">Carbohydrate diacid regulator</fullName>
    </submittedName>
</protein>
<evidence type="ECO:0000259" key="2">
    <source>
        <dbReference type="Pfam" id="PF05651"/>
    </source>
</evidence>
<dbReference type="EMBL" id="JAGGKX010000023">
    <property type="protein sequence ID" value="MBP1971246.1"/>
    <property type="molecule type" value="Genomic_DNA"/>
</dbReference>
<dbReference type="Proteomes" id="UP001519345">
    <property type="component" value="Unassembled WGS sequence"/>
</dbReference>
<comment type="similarity">
    <text evidence="1">Belongs to the CdaR family.</text>
</comment>
<gene>
    <name evidence="5" type="ORF">J2Z83_003385</name>
</gene>
<evidence type="ECO:0000313" key="5">
    <source>
        <dbReference type="EMBL" id="MBP1971246.1"/>
    </source>
</evidence>
<dbReference type="InterPro" id="IPR042070">
    <property type="entry name" value="PucR_C-HTH_sf"/>
</dbReference>
<dbReference type="RefSeq" id="WP_209464314.1">
    <property type="nucleotide sequence ID" value="NZ_CP110224.1"/>
</dbReference>
<reference evidence="5 6" key="1">
    <citation type="submission" date="2021-03" db="EMBL/GenBank/DDBJ databases">
        <title>Genomic Encyclopedia of Type Strains, Phase IV (KMG-IV): sequencing the most valuable type-strain genomes for metagenomic binning, comparative biology and taxonomic classification.</title>
        <authorList>
            <person name="Goeker M."/>
        </authorList>
    </citation>
    <scope>NUCLEOTIDE SEQUENCE [LARGE SCALE GENOMIC DNA]</scope>
    <source>
        <strain evidence="5 6">DSM 25609</strain>
    </source>
</reference>
<dbReference type="Gene3D" id="1.10.10.2840">
    <property type="entry name" value="PucR C-terminal helix-turn-helix domain"/>
    <property type="match status" value="1"/>
</dbReference>
<comment type="caution">
    <text evidence="5">The sequence shown here is derived from an EMBL/GenBank/DDBJ whole genome shotgun (WGS) entry which is preliminary data.</text>
</comment>